<gene>
    <name evidence="1" type="ORF">MGWOODY_Smn175</name>
</gene>
<accession>A0A161K5I6</accession>
<protein>
    <recommendedName>
        <fullName evidence="2">DUF1488 family protein</fullName>
    </recommendedName>
</protein>
<name>A0A161K5I6_9ZZZZ</name>
<evidence type="ECO:0008006" key="2">
    <source>
        <dbReference type="Google" id="ProtNLM"/>
    </source>
</evidence>
<sequence>MAADKMDIDQSTILDNEHEQLVEFTGEVDGDEYEFAVQYAVLEALSGDAPDDDAVDMFNRFSDVIADAGLVALARNSDQALIVISENDLE</sequence>
<dbReference type="EMBL" id="CZQE01000215">
    <property type="protein sequence ID" value="CUS45146.1"/>
    <property type="molecule type" value="Genomic_DNA"/>
</dbReference>
<dbReference type="AlphaFoldDB" id="A0A161K5I6"/>
<evidence type="ECO:0000313" key="1">
    <source>
        <dbReference type="EMBL" id="CUS45146.1"/>
    </source>
</evidence>
<reference evidence="1" key="1">
    <citation type="submission" date="2015-10" db="EMBL/GenBank/DDBJ databases">
        <authorList>
            <person name="Gilbert D.G."/>
        </authorList>
    </citation>
    <scope>NUCLEOTIDE SEQUENCE</scope>
</reference>
<proteinExistence type="predicted"/>
<organism evidence="1">
    <name type="scientific">hydrothermal vent metagenome</name>
    <dbReference type="NCBI Taxonomy" id="652676"/>
    <lineage>
        <taxon>unclassified sequences</taxon>
        <taxon>metagenomes</taxon>
        <taxon>ecological metagenomes</taxon>
    </lineage>
</organism>